<dbReference type="EMBL" id="JAPDDT010000005">
    <property type="protein sequence ID" value="MCW1923734.1"/>
    <property type="molecule type" value="Genomic_DNA"/>
</dbReference>
<evidence type="ECO:0000313" key="2">
    <source>
        <dbReference type="EMBL" id="MCW1923734.1"/>
    </source>
</evidence>
<accession>A0ABT3GJN3</accession>
<sequence>MINKASRRGRQSRGFALVVSLSLMVLLTVLAVGLLTLSTISVRSSSHGEAMAVAKANARLAVMLAVGDLQKFAGPDKRVTATSSILPGNPANDKWVGVWRTDALKGEAAGTGIIRTDTRSGTGYTDRRQGQTYKAPDQVLTWLVSGMNGTNADPTVALADADSVKVRSGSSPIRVRKTVVANPAKGAFAYHVSDESTKARLNLEDPYQASQPDSAKPSDNGMRRWLSPQTSDGTAFFQGEALEVGEAAKVVSRNQLMLSPVAGGMALSDFRTYGLEHDDEFTTSSRSLLADPMGGGLKGDLTAYLENGVAPALGPITAITDTTALNGILGTTRTKSGPKFGMLRNWYDLRKQVSRSGGDFSIATQLPNTTGQGNVNIVDPGVKFVKPVIQPVMTEAVYYLNHVLEGAPASSRLIELIYPRVVLWNPFSVKMKTTGHVVLFEFYRGQTIDCTYKDTNGTDVTKSINNSTSPGQKARLLGFYVPPTDFEPGEALTFSSPGGNRPFNANDLRSNALTASASPADLGCFTNEWASNTLGAVNQSTLVLKYNQGGNTYWNGSKIDGRTQTITLHALSGSGAATATSLLSSNGSPAVRQLSMDNFSRDNNGRWLPDYTKRNIRHFSDVKNGKIPPDSLLAYGGRFRFQYETYSNRVHGGPNKEPWYGALLAHHNINAPNIHRWPTDNMFGMQYTAMTGGEMSTFGPHLYTYGVCAQARQWSPWLDPEVMPRRAPSGSMYRTAVFTDASFATASSVYPVYDIPLPDTPLTSLGALQHVPLSPFTWHPTHAIGNSIPSPFVPVGNFTSNPERTETTQWTDKVSKLTSSNNPDITGFNQVPREVLVNDLSFELNQALWDRYFLSAIPRTGNGWDGDRWDSTMPLPNSRLVINSAVPQADNQSELLDFHRSAQALLLDGGFNVNSTSVTAWKSLLRSFRKVNVPGDSNSDPDEGAGFPGHLITRGSSTPSALDASSDRFWRDYRKLSDEEIDTLAVAIVAQVKKRAPFLGVADFVNRRLGTTSDATKAETVFAGTLQAALDQTTQINDNGTNNAELKLPDSNAAANQFNYGAPYWGGPALTPIVQQYSVYHSRPRGATRPEGFDAASQLTQADILQQLGPVLVARGDTFVVRACGEAHDANGNLTAKVWCEAVVQRSPVPITPDPSTNGLNPLVEANKTDWGRRYVIESFRWLAPSEI</sequence>
<reference evidence="2 3" key="1">
    <citation type="submission" date="2022-10" db="EMBL/GenBank/DDBJ databases">
        <title>Luteolibacter arcticus strain CCTCC AB 2014275, whole genome shotgun sequencing project.</title>
        <authorList>
            <person name="Zhao G."/>
            <person name="Shen L."/>
        </authorList>
    </citation>
    <scope>NUCLEOTIDE SEQUENCE [LARGE SCALE GENOMIC DNA]</scope>
    <source>
        <strain evidence="2 3">CCTCC AB 2014275</strain>
    </source>
</reference>
<gene>
    <name evidence="2" type="ORF">OKA05_14300</name>
</gene>
<proteinExistence type="predicted"/>
<organism evidence="2 3">
    <name type="scientific">Luteolibacter arcticus</name>
    <dbReference type="NCBI Taxonomy" id="1581411"/>
    <lineage>
        <taxon>Bacteria</taxon>
        <taxon>Pseudomonadati</taxon>
        <taxon>Verrucomicrobiota</taxon>
        <taxon>Verrucomicrobiia</taxon>
        <taxon>Verrucomicrobiales</taxon>
        <taxon>Verrucomicrobiaceae</taxon>
        <taxon>Luteolibacter</taxon>
    </lineage>
</organism>
<keyword evidence="3" id="KW-1185">Reference proteome</keyword>
<dbReference type="Proteomes" id="UP001320876">
    <property type="component" value="Unassembled WGS sequence"/>
</dbReference>
<evidence type="ECO:0000256" key="1">
    <source>
        <dbReference type="SAM" id="MobiDB-lite"/>
    </source>
</evidence>
<name>A0ABT3GJN3_9BACT</name>
<feature type="region of interest" description="Disordered" evidence="1">
    <location>
        <begin position="203"/>
        <end position="230"/>
    </location>
</feature>
<evidence type="ECO:0000313" key="3">
    <source>
        <dbReference type="Proteomes" id="UP001320876"/>
    </source>
</evidence>
<dbReference type="RefSeq" id="WP_264487842.1">
    <property type="nucleotide sequence ID" value="NZ_JAPDDT010000005.1"/>
</dbReference>
<protein>
    <submittedName>
        <fullName evidence="2">Pilus assembly PilX N-terminal domain-containing protein</fullName>
    </submittedName>
</protein>
<comment type="caution">
    <text evidence="2">The sequence shown here is derived from an EMBL/GenBank/DDBJ whole genome shotgun (WGS) entry which is preliminary data.</text>
</comment>